<keyword evidence="4" id="KW-0175">Coiled coil</keyword>
<gene>
    <name evidence="6" type="primary">carH</name>
    <name evidence="6" type="ORF">Mrose_01606</name>
</gene>
<dbReference type="CDD" id="cd01104">
    <property type="entry name" value="HTH_MlrA-CarA"/>
    <property type="match status" value="1"/>
</dbReference>
<dbReference type="GO" id="GO:0046872">
    <property type="term" value="F:metal ion binding"/>
    <property type="evidence" value="ECO:0007669"/>
    <property type="project" value="InterPro"/>
</dbReference>
<dbReference type="GO" id="GO:0031419">
    <property type="term" value="F:cobalamin binding"/>
    <property type="evidence" value="ECO:0007669"/>
    <property type="project" value="InterPro"/>
</dbReference>
<dbReference type="Gene3D" id="1.10.1660.10">
    <property type="match status" value="1"/>
</dbReference>
<evidence type="ECO:0000313" key="6">
    <source>
        <dbReference type="EMBL" id="RIH86759.1"/>
    </source>
</evidence>
<dbReference type="GO" id="GO:0003677">
    <property type="term" value="F:DNA binding"/>
    <property type="evidence" value="ECO:0007669"/>
    <property type="project" value="UniProtKB-KW"/>
</dbReference>
<name>A0A399EUJ1_9DEIN</name>
<dbReference type="PANTHER" id="PTHR30204:SF67">
    <property type="entry name" value="HTH-TYPE TRANSCRIPTIONAL REGULATOR MLRA-RELATED"/>
    <property type="match status" value="1"/>
</dbReference>
<dbReference type="AlphaFoldDB" id="A0A399EUJ1"/>
<dbReference type="InterPro" id="IPR036594">
    <property type="entry name" value="Meth_synthase_dom"/>
</dbReference>
<dbReference type="GO" id="GO:0003700">
    <property type="term" value="F:DNA-binding transcription factor activity"/>
    <property type="evidence" value="ECO:0007669"/>
    <property type="project" value="InterPro"/>
</dbReference>
<dbReference type="InterPro" id="IPR006158">
    <property type="entry name" value="Cobalamin-bd"/>
</dbReference>
<dbReference type="SUPFAM" id="SSF46955">
    <property type="entry name" value="Putative DNA-binding domain"/>
    <property type="match status" value="1"/>
</dbReference>
<keyword evidence="7" id="KW-1185">Reference proteome</keyword>
<reference evidence="6 7" key="1">
    <citation type="submission" date="2018-08" db="EMBL/GenBank/DDBJ databases">
        <title>Meiothermus roseus NBRC 110900 genome sequencing project.</title>
        <authorList>
            <person name="Da Costa M.S."/>
            <person name="Albuquerque L."/>
            <person name="Raposo P."/>
            <person name="Froufe H.J.C."/>
            <person name="Barroso C.S."/>
            <person name="Egas C."/>
        </authorList>
    </citation>
    <scope>NUCLEOTIDE SEQUENCE [LARGE SCALE GENOMIC DNA]</scope>
    <source>
        <strain evidence="6 7">NBRC 110900</strain>
    </source>
</reference>
<dbReference type="Gene3D" id="3.40.50.280">
    <property type="entry name" value="Cobalamin-binding domain"/>
    <property type="match status" value="1"/>
</dbReference>
<proteinExistence type="predicted"/>
<dbReference type="InterPro" id="IPR000551">
    <property type="entry name" value="MerR-type_HTH_dom"/>
</dbReference>
<dbReference type="Pfam" id="PF13411">
    <property type="entry name" value="MerR_1"/>
    <property type="match status" value="1"/>
</dbReference>
<dbReference type="InterPro" id="IPR009061">
    <property type="entry name" value="DNA-bd_dom_put_sf"/>
</dbReference>
<comment type="caution">
    <text evidence="6">The sequence shown here is derived from an EMBL/GenBank/DDBJ whole genome shotgun (WGS) entry which is preliminary data.</text>
</comment>
<dbReference type="Pfam" id="PF02607">
    <property type="entry name" value="B12-binding_2"/>
    <property type="match status" value="1"/>
</dbReference>
<dbReference type="InterPro" id="IPR003759">
    <property type="entry name" value="Cbl-bd_cap"/>
</dbReference>
<keyword evidence="2" id="KW-0238">DNA-binding</keyword>
<keyword evidence="3" id="KW-0804">Transcription</keyword>
<dbReference type="Pfam" id="PF02310">
    <property type="entry name" value="B12-binding"/>
    <property type="match status" value="1"/>
</dbReference>
<evidence type="ECO:0000256" key="1">
    <source>
        <dbReference type="ARBA" id="ARBA00023015"/>
    </source>
</evidence>
<dbReference type="PANTHER" id="PTHR30204">
    <property type="entry name" value="REDOX-CYCLING DRUG-SENSING TRANSCRIPTIONAL ACTIVATOR SOXR"/>
    <property type="match status" value="1"/>
</dbReference>
<dbReference type="CDD" id="cd02065">
    <property type="entry name" value="B12-binding_like"/>
    <property type="match status" value="1"/>
</dbReference>
<dbReference type="PROSITE" id="PS50937">
    <property type="entry name" value="HTH_MERR_2"/>
    <property type="match status" value="1"/>
</dbReference>
<evidence type="ECO:0000256" key="4">
    <source>
        <dbReference type="SAM" id="Coils"/>
    </source>
</evidence>
<dbReference type="Proteomes" id="UP000265341">
    <property type="component" value="Unassembled WGS sequence"/>
</dbReference>
<evidence type="ECO:0000256" key="3">
    <source>
        <dbReference type="ARBA" id="ARBA00023163"/>
    </source>
</evidence>
<feature type="coiled-coil region" evidence="4">
    <location>
        <begin position="89"/>
        <end position="116"/>
    </location>
</feature>
<protein>
    <submittedName>
        <fullName evidence="6">HTH-type transcriptional repressor CarH</fullName>
    </submittedName>
</protein>
<keyword evidence="1" id="KW-0805">Transcription regulation</keyword>
<dbReference type="SMART" id="SM00422">
    <property type="entry name" value="HTH_MERR"/>
    <property type="match status" value="1"/>
</dbReference>
<dbReference type="EMBL" id="QWLA01000026">
    <property type="protein sequence ID" value="RIH86759.1"/>
    <property type="molecule type" value="Genomic_DNA"/>
</dbReference>
<evidence type="ECO:0000313" key="7">
    <source>
        <dbReference type="Proteomes" id="UP000265341"/>
    </source>
</evidence>
<feature type="domain" description="HTH merR-type" evidence="5">
    <location>
        <begin position="8"/>
        <end position="78"/>
    </location>
</feature>
<dbReference type="Gene3D" id="1.10.1240.10">
    <property type="entry name" value="Methionine synthase domain"/>
    <property type="match status" value="1"/>
</dbReference>
<evidence type="ECO:0000259" key="5">
    <source>
        <dbReference type="PROSITE" id="PS50937"/>
    </source>
</evidence>
<accession>A0A399EUJ1</accession>
<dbReference type="SUPFAM" id="SSF52242">
    <property type="entry name" value="Cobalamin (vitamin B12)-binding domain"/>
    <property type="match status" value="1"/>
</dbReference>
<sequence>MMRKDMGVYTIAEVEERVGLSSALLRQWERRYGFPRPERSPGGHRLYSEADLEALQDIKRSIAEGVTPAQAVKRYLEGLTQEGPRPPEALSLELENALLQADLEAAERALSEAFRLHPLEEVVMEVISPVLRRIGDGWHLGRVTTAQEHLASTYLRGRLQELLKLMGGSLGPVVVVSTLPGEQHELGGLITALFLRRAGYQVFYLGPDTPLQDLHGFVQRVEARAVVLSAVQAASLESLPHGALADLAPVVVVGGRAAEGLPGLVERLGARYLGNDPRKLADNLARVLEERGLW</sequence>
<dbReference type="InterPro" id="IPR047057">
    <property type="entry name" value="MerR_fam"/>
</dbReference>
<organism evidence="6 7">
    <name type="scientific">Calidithermus roseus</name>
    <dbReference type="NCBI Taxonomy" id="1644118"/>
    <lineage>
        <taxon>Bacteria</taxon>
        <taxon>Thermotogati</taxon>
        <taxon>Deinococcota</taxon>
        <taxon>Deinococci</taxon>
        <taxon>Thermales</taxon>
        <taxon>Thermaceae</taxon>
        <taxon>Calidithermus</taxon>
    </lineage>
</organism>
<dbReference type="InterPro" id="IPR036724">
    <property type="entry name" value="Cobalamin-bd_sf"/>
</dbReference>
<evidence type="ECO:0000256" key="2">
    <source>
        <dbReference type="ARBA" id="ARBA00023125"/>
    </source>
</evidence>